<proteinExistence type="predicted"/>
<dbReference type="Gene3D" id="1.50.10.10">
    <property type="match status" value="1"/>
</dbReference>
<dbReference type="InterPro" id="IPR008928">
    <property type="entry name" value="6-hairpin_glycosidase_sf"/>
</dbReference>
<dbReference type="GO" id="GO:0004555">
    <property type="term" value="F:alpha,alpha-trehalase activity"/>
    <property type="evidence" value="ECO:0007669"/>
    <property type="project" value="InterPro"/>
</dbReference>
<evidence type="ECO:0000313" key="3">
    <source>
        <dbReference type="Proteomes" id="UP000431913"/>
    </source>
</evidence>
<dbReference type="PANTHER" id="PTHR23403">
    <property type="entry name" value="TREHALASE"/>
    <property type="match status" value="1"/>
</dbReference>
<dbReference type="GO" id="GO:0005993">
    <property type="term" value="P:trehalose catabolic process"/>
    <property type="evidence" value="ECO:0007669"/>
    <property type="project" value="TreeGrafter"/>
</dbReference>
<dbReference type="Proteomes" id="UP000431913">
    <property type="component" value="Unassembled WGS sequence"/>
</dbReference>
<name>A0A6I2UCN6_9FIRM</name>
<dbReference type="InterPro" id="IPR054491">
    <property type="entry name" value="MGH1-like_GH"/>
</dbReference>
<dbReference type="InterPro" id="IPR001661">
    <property type="entry name" value="Glyco_hydro_37"/>
</dbReference>
<dbReference type="EMBL" id="VUNJ01000020">
    <property type="protein sequence ID" value="MST93151.1"/>
    <property type="molecule type" value="Genomic_DNA"/>
</dbReference>
<gene>
    <name evidence="2" type="ORF">FYJ76_14635</name>
</gene>
<protein>
    <submittedName>
        <fullName evidence="2">Bacterial alpha-L-rhamnosidase</fullName>
    </submittedName>
</protein>
<dbReference type="SUPFAM" id="SSF48208">
    <property type="entry name" value="Six-hairpin glycosidases"/>
    <property type="match status" value="1"/>
</dbReference>
<reference evidence="2 3" key="1">
    <citation type="submission" date="2019-08" db="EMBL/GenBank/DDBJ databases">
        <title>In-depth cultivation of the pig gut microbiome towards novel bacterial diversity and tailored functional studies.</title>
        <authorList>
            <person name="Wylensek D."/>
            <person name="Hitch T.C.A."/>
            <person name="Clavel T."/>
        </authorList>
    </citation>
    <scope>NUCLEOTIDE SEQUENCE [LARGE SCALE GENOMIC DNA]</scope>
    <source>
        <strain evidence="2 3">WCA3-601-WT-6J</strain>
    </source>
</reference>
<evidence type="ECO:0000313" key="2">
    <source>
        <dbReference type="EMBL" id="MST93151.1"/>
    </source>
</evidence>
<sequence length="422" mass="48612">MLLPNIYGQGALFACSGMKCPTDYNNTLVGSLLGDKLGILLYLKKRRELFFELQPPIRDINYQAVTGDVIVAELSDGNKEYRRFFRMTFLDAYTIIGETCRAAYPVMWADRGVVVNEKDSVQTFSDEKEHTVLLILEEGIDTVRFSMGYSGHSVEEAILRAQNGMQACVKTVVDQNLDFYNHISRPTNDKLFARTYAKAFSVLRTNVMSAEGKIKGYWTTPNRVPHKNMWLWDSVFHALGWQYYDVSLAYRAIEAMLEIQYEDGLIPIMATPYEALMLTQPPLLAWGIWKLYERCGDQKLINNSYEKLKKYITWNLTHRDSNKNFLFEWLISATGSGESGADNSARFDLRKTMDCVDFSSFMAKEVQTLSKMAKLLGEKDDEKYYQELFNCIQKAVNELLWDEETKTFRDRFLDGVVNKNVI</sequence>
<dbReference type="AlphaFoldDB" id="A0A6I2UCN6"/>
<dbReference type="Pfam" id="PF22422">
    <property type="entry name" value="MGH1-like_GH"/>
    <property type="match status" value="1"/>
</dbReference>
<comment type="caution">
    <text evidence="2">The sequence shown here is derived from an EMBL/GenBank/DDBJ whole genome shotgun (WGS) entry which is preliminary data.</text>
</comment>
<dbReference type="InterPro" id="IPR012341">
    <property type="entry name" value="6hp_glycosidase-like_sf"/>
</dbReference>
<dbReference type="RefSeq" id="WP_154523735.1">
    <property type="nucleotide sequence ID" value="NZ_VUNJ01000020.1"/>
</dbReference>
<organism evidence="2 3">
    <name type="scientific">Ruthenibacterium lactatiformans</name>
    <dbReference type="NCBI Taxonomy" id="1550024"/>
    <lineage>
        <taxon>Bacteria</taxon>
        <taxon>Bacillati</taxon>
        <taxon>Bacillota</taxon>
        <taxon>Clostridia</taxon>
        <taxon>Eubacteriales</taxon>
        <taxon>Oscillospiraceae</taxon>
        <taxon>Ruthenibacterium</taxon>
    </lineage>
</organism>
<dbReference type="PANTHER" id="PTHR23403:SF1">
    <property type="entry name" value="TREHALASE"/>
    <property type="match status" value="1"/>
</dbReference>
<accession>A0A6I2UCN6</accession>
<feature type="domain" description="Mannosylglycerate hydrolase MGH1-like glycoside hydrolase" evidence="1">
    <location>
        <begin position="228"/>
        <end position="414"/>
    </location>
</feature>
<evidence type="ECO:0000259" key="1">
    <source>
        <dbReference type="Pfam" id="PF22422"/>
    </source>
</evidence>